<dbReference type="AlphaFoldDB" id="A0A917BL63"/>
<evidence type="ECO:0000313" key="4">
    <source>
        <dbReference type="Proteomes" id="UP000605670"/>
    </source>
</evidence>
<dbReference type="Pfam" id="PF07398">
    <property type="entry name" value="MDMPI_C"/>
    <property type="match status" value="1"/>
</dbReference>
<dbReference type="Proteomes" id="UP000605670">
    <property type="component" value="Unassembled WGS sequence"/>
</dbReference>
<dbReference type="EMBL" id="BMEM01000001">
    <property type="protein sequence ID" value="GGF47743.1"/>
    <property type="molecule type" value="Genomic_DNA"/>
</dbReference>
<protein>
    <recommendedName>
        <fullName evidence="5">TIGR03083 family protein</fullName>
    </recommendedName>
</protein>
<dbReference type="InterPro" id="IPR010872">
    <property type="entry name" value="MDMPI_C-term_domain"/>
</dbReference>
<dbReference type="InterPro" id="IPR017517">
    <property type="entry name" value="Maleyloyr_isom"/>
</dbReference>
<sequence length="264" mass="28674">MDRIAVIRRESDRLAEVLAGVDPAAAVPTCPGWDASDLLWHFTGVHLFWAGVLGSGARTEEEVGVVDASTPDRPADLAGLLGLRERATLELLAQLESLGDDEPRWTWWDEEQTVGFTRRMQTYEATMHRVDAERTAGAELSPIPPDVAAGAVDHCVDVMWAGVPEWAHDRALAHVEIVASETGDRWLVEVGRWSGTGPESGRTFDEPRARRLSGEIEPGMPRATVTGTVQDLALWAWGRGDAVTVQGPEAAVRAVTDLAERGIN</sequence>
<organism evidence="3 4">
    <name type="scientific">Ornithinimicrobium tianjinense</name>
    <dbReference type="NCBI Taxonomy" id="1195761"/>
    <lineage>
        <taxon>Bacteria</taxon>
        <taxon>Bacillati</taxon>
        <taxon>Actinomycetota</taxon>
        <taxon>Actinomycetes</taxon>
        <taxon>Micrococcales</taxon>
        <taxon>Ornithinimicrobiaceae</taxon>
        <taxon>Ornithinimicrobium</taxon>
    </lineage>
</organism>
<dbReference type="Gene3D" id="1.20.120.450">
    <property type="entry name" value="dinb family like domain"/>
    <property type="match status" value="1"/>
</dbReference>
<dbReference type="GO" id="GO:0046872">
    <property type="term" value="F:metal ion binding"/>
    <property type="evidence" value="ECO:0007669"/>
    <property type="project" value="InterPro"/>
</dbReference>
<dbReference type="PANTHER" id="PTHR40758">
    <property type="entry name" value="CONSERVED PROTEIN"/>
    <property type="match status" value="1"/>
</dbReference>
<comment type="caution">
    <text evidence="3">The sequence shown here is derived from an EMBL/GenBank/DDBJ whole genome shotgun (WGS) entry which is preliminary data.</text>
</comment>
<dbReference type="InterPro" id="IPR034660">
    <property type="entry name" value="DinB/YfiT-like"/>
</dbReference>
<feature type="domain" description="MDMPI C-terminal" evidence="1">
    <location>
        <begin position="146"/>
        <end position="252"/>
    </location>
</feature>
<dbReference type="RefSeq" id="WP_188429126.1">
    <property type="nucleotide sequence ID" value="NZ_BAABKH010000005.1"/>
</dbReference>
<evidence type="ECO:0000259" key="2">
    <source>
        <dbReference type="Pfam" id="PF11716"/>
    </source>
</evidence>
<evidence type="ECO:0008006" key="5">
    <source>
        <dbReference type="Google" id="ProtNLM"/>
    </source>
</evidence>
<dbReference type="GO" id="GO:0005886">
    <property type="term" value="C:plasma membrane"/>
    <property type="evidence" value="ECO:0007669"/>
    <property type="project" value="TreeGrafter"/>
</dbReference>
<keyword evidence="4" id="KW-1185">Reference proteome</keyword>
<gene>
    <name evidence="3" type="ORF">GCM10011366_14460</name>
</gene>
<reference evidence="3" key="1">
    <citation type="journal article" date="2014" name="Int. J. Syst. Evol. Microbiol.">
        <title>Complete genome sequence of Corynebacterium casei LMG S-19264T (=DSM 44701T), isolated from a smear-ripened cheese.</title>
        <authorList>
            <consortium name="US DOE Joint Genome Institute (JGI-PGF)"/>
            <person name="Walter F."/>
            <person name="Albersmeier A."/>
            <person name="Kalinowski J."/>
            <person name="Ruckert C."/>
        </authorList>
    </citation>
    <scope>NUCLEOTIDE SEQUENCE</scope>
    <source>
        <strain evidence="3">CGMCC 1.12160</strain>
    </source>
</reference>
<dbReference type="PANTHER" id="PTHR40758:SF1">
    <property type="entry name" value="CONSERVED PROTEIN"/>
    <property type="match status" value="1"/>
</dbReference>
<dbReference type="Pfam" id="PF11716">
    <property type="entry name" value="MDMPI_N"/>
    <property type="match status" value="1"/>
</dbReference>
<evidence type="ECO:0000313" key="3">
    <source>
        <dbReference type="EMBL" id="GGF47743.1"/>
    </source>
</evidence>
<dbReference type="NCBIfam" id="TIGR03083">
    <property type="entry name" value="maleylpyruvate isomerase family mycothiol-dependent enzyme"/>
    <property type="match status" value="1"/>
</dbReference>
<reference evidence="3" key="2">
    <citation type="submission" date="2020-09" db="EMBL/GenBank/DDBJ databases">
        <authorList>
            <person name="Sun Q."/>
            <person name="Zhou Y."/>
        </authorList>
    </citation>
    <scope>NUCLEOTIDE SEQUENCE</scope>
    <source>
        <strain evidence="3">CGMCC 1.12160</strain>
    </source>
</reference>
<feature type="domain" description="Mycothiol-dependent maleylpyruvate isomerase metal-binding" evidence="2">
    <location>
        <begin position="7"/>
        <end position="132"/>
    </location>
</feature>
<evidence type="ECO:0000259" key="1">
    <source>
        <dbReference type="Pfam" id="PF07398"/>
    </source>
</evidence>
<name>A0A917BL63_9MICO</name>
<proteinExistence type="predicted"/>
<dbReference type="SUPFAM" id="SSF109854">
    <property type="entry name" value="DinB/YfiT-like putative metalloenzymes"/>
    <property type="match status" value="1"/>
</dbReference>
<accession>A0A917BL63</accession>
<dbReference type="InterPro" id="IPR024344">
    <property type="entry name" value="MDMPI_metal-binding"/>
</dbReference>